<feature type="compositionally biased region" description="Basic residues" evidence="1">
    <location>
        <begin position="90"/>
        <end position="99"/>
    </location>
</feature>
<name>A0A195D637_9HYME</name>
<feature type="region of interest" description="Disordered" evidence="1">
    <location>
        <begin position="90"/>
        <end position="109"/>
    </location>
</feature>
<feature type="non-terminal residue" evidence="3">
    <location>
        <position position="1"/>
    </location>
</feature>
<feature type="transmembrane region" description="Helical" evidence="2">
    <location>
        <begin position="6"/>
        <end position="26"/>
    </location>
</feature>
<keyword evidence="2" id="KW-1133">Transmembrane helix</keyword>
<dbReference type="Proteomes" id="UP000078542">
    <property type="component" value="Unassembled WGS sequence"/>
</dbReference>
<accession>A0A195D637</accession>
<keyword evidence="2" id="KW-0472">Membrane</keyword>
<keyword evidence="4" id="KW-1185">Reference proteome</keyword>
<dbReference type="AlphaFoldDB" id="A0A195D637"/>
<evidence type="ECO:0000313" key="3">
    <source>
        <dbReference type="EMBL" id="KYN07894.1"/>
    </source>
</evidence>
<dbReference type="EMBL" id="KQ976842">
    <property type="protein sequence ID" value="KYN07894.1"/>
    <property type="molecule type" value="Genomic_DNA"/>
</dbReference>
<organism evidence="3 4">
    <name type="scientific">Cyphomyrmex costatus</name>
    <dbReference type="NCBI Taxonomy" id="456900"/>
    <lineage>
        <taxon>Eukaryota</taxon>
        <taxon>Metazoa</taxon>
        <taxon>Ecdysozoa</taxon>
        <taxon>Arthropoda</taxon>
        <taxon>Hexapoda</taxon>
        <taxon>Insecta</taxon>
        <taxon>Pterygota</taxon>
        <taxon>Neoptera</taxon>
        <taxon>Endopterygota</taxon>
        <taxon>Hymenoptera</taxon>
        <taxon>Apocrita</taxon>
        <taxon>Aculeata</taxon>
        <taxon>Formicoidea</taxon>
        <taxon>Formicidae</taxon>
        <taxon>Myrmicinae</taxon>
        <taxon>Cyphomyrmex</taxon>
    </lineage>
</organism>
<gene>
    <name evidence="3" type="ORF">ALC62_01075</name>
</gene>
<protein>
    <submittedName>
        <fullName evidence="3">Uncharacterized protein</fullName>
    </submittedName>
</protein>
<reference evidence="3 4" key="1">
    <citation type="submission" date="2016-03" db="EMBL/GenBank/DDBJ databases">
        <title>Cyphomyrmex costatus WGS genome.</title>
        <authorList>
            <person name="Nygaard S."/>
            <person name="Hu H."/>
            <person name="Boomsma J."/>
            <person name="Zhang G."/>
        </authorList>
    </citation>
    <scope>NUCLEOTIDE SEQUENCE [LARGE SCALE GENOMIC DNA]</scope>
    <source>
        <strain evidence="3">MS0001</strain>
        <tissue evidence="3">Whole body</tissue>
    </source>
</reference>
<evidence type="ECO:0000256" key="1">
    <source>
        <dbReference type="SAM" id="MobiDB-lite"/>
    </source>
</evidence>
<evidence type="ECO:0000313" key="4">
    <source>
        <dbReference type="Proteomes" id="UP000078542"/>
    </source>
</evidence>
<proteinExistence type="predicted"/>
<evidence type="ECO:0000256" key="2">
    <source>
        <dbReference type="SAM" id="Phobius"/>
    </source>
</evidence>
<keyword evidence="2" id="KW-0812">Transmembrane</keyword>
<sequence>YDFYDDSILLHIPFLFFLLLSVVDIIGCRRHSGVVEDVVEDGVDVGNNNNDVGLERGYIAFNTESRNVGRIADRTSERLVVGSEGTLATRKKKRSSGRPRKVETTEETLQYARSRSEDVPLTAYTNPRLPQQPGELFPFRFPISLQLALSKRVRAVALFVKAVLWFPALISGTMSGA</sequence>